<name>A0A5C3E3Z1_9BASI</name>
<feature type="region of interest" description="Disordered" evidence="1">
    <location>
        <begin position="599"/>
        <end position="622"/>
    </location>
</feature>
<feature type="compositionally biased region" description="Basic and acidic residues" evidence="1">
    <location>
        <begin position="446"/>
        <end position="458"/>
    </location>
</feature>
<feature type="region of interest" description="Disordered" evidence="1">
    <location>
        <begin position="446"/>
        <end position="492"/>
    </location>
</feature>
<evidence type="ECO:0000259" key="2">
    <source>
        <dbReference type="SMART" id="SM00577"/>
    </source>
</evidence>
<evidence type="ECO:0000256" key="1">
    <source>
        <dbReference type="SAM" id="MobiDB-lite"/>
    </source>
</evidence>
<reference evidence="3 4" key="1">
    <citation type="submission" date="2018-03" db="EMBL/GenBank/DDBJ databases">
        <authorList>
            <person name="Guldener U."/>
        </authorList>
    </citation>
    <scope>NUCLEOTIDE SEQUENCE [LARGE SCALE GENOMIC DNA]</scope>
    <source>
        <strain evidence="3 4">NBRC100155</strain>
    </source>
</reference>
<dbReference type="PANTHER" id="PTHR12210">
    <property type="entry name" value="DULLARD PROTEIN PHOSPHATASE"/>
    <property type="match status" value="1"/>
</dbReference>
<feature type="compositionally biased region" description="Low complexity" evidence="1">
    <location>
        <begin position="150"/>
        <end position="168"/>
    </location>
</feature>
<gene>
    <name evidence="3" type="ORF">UTRI_03417</name>
</gene>
<dbReference type="EMBL" id="OOIN01000007">
    <property type="protein sequence ID" value="SPO24149.1"/>
    <property type="molecule type" value="Genomic_DNA"/>
</dbReference>
<sequence length="714" mass="78296">MSAPYHHPHYRHASGSRRHDAYHQGSNAAADHNRGGAYDGYATAGYYTDGGYPPEYQRDYYNAYPSEYHRDHRGGSRFDHVQGYASTWHDAYAYNRAQGYQGGWGGYDQSYHQHAYPQQYGAGYAAAQQQPKESRNGASSAAARKSVKGAPAAPKKMRDAAAASAAAAHHSDAAYPHPHSYYAPSQGYNPYPQPHFQHSRDYHTGASSRYQPYSRTPSASGTPTHPSSYRPPPPHQHPMYRLPPAIRAAPRPEYIAQAKQGSKKLTEQEAADRKLLVVLDLNGTLVFRAKRGNGRALDSVRAIPRPYLLCFLQYCLGLPESDAGKGKVIEAGGKPHGAHFWPTKLDSDSDVDGEKAEVVEPRSAGKAEVVVWSSAQPYNVDSMLRASFDDSVRSQFLRVWARDTLVPTRFFQHKAESVKDLEIVWAELNAFAHDLPSPGRLLAEVRDQQDQLRPDDARTSSAPASAPTAPKKDKAKKNNQHAKEEKAQPRPISAALEAAKTAEELGPWGASNTVLVDDSVAKARLQPWNQLVIPEFDKVEAGRMKKFILQQLPISTVEGEAETEIEVEAELEYDSDLSIGNDAAAAITAAAATEVKMDIEQEESTEAAQGQGAKKSKKKPMPESRLDDVLLQTIGVLETLRFQSNVSAFIQSGGITGYGQEKTAIEEKQRLARVAEGKTPEYWAEKGRQTCEKLGIEVKAWIPGAAASATAALL</sequence>
<feature type="compositionally biased region" description="Low complexity" evidence="1">
    <location>
        <begin position="459"/>
        <end position="469"/>
    </location>
</feature>
<dbReference type="InterPro" id="IPR023214">
    <property type="entry name" value="HAD_sf"/>
</dbReference>
<dbReference type="Gene3D" id="3.40.50.1000">
    <property type="entry name" value="HAD superfamily/HAD-like"/>
    <property type="match status" value="1"/>
</dbReference>
<feature type="compositionally biased region" description="Polar residues" evidence="1">
    <location>
        <begin position="205"/>
        <end position="221"/>
    </location>
</feature>
<feature type="region of interest" description="Disordered" evidence="1">
    <location>
        <begin position="123"/>
        <end position="238"/>
    </location>
</feature>
<keyword evidence="4" id="KW-1185">Reference proteome</keyword>
<feature type="domain" description="FCP1 homology" evidence="2">
    <location>
        <begin position="273"/>
        <end position="542"/>
    </location>
</feature>
<feature type="region of interest" description="Disordered" evidence="1">
    <location>
        <begin position="1"/>
        <end position="35"/>
    </location>
</feature>
<evidence type="ECO:0000313" key="4">
    <source>
        <dbReference type="Proteomes" id="UP000324022"/>
    </source>
</evidence>
<feature type="compositionally biased region" description="Basic residues" evidence="1">
    <location>
        <begin position="1"/>
        <end position="16"/>
    </location>
</feature>
<dbReference type="AlphaFoldDB" id="A0A5C3E3Z1"/>
<proteinExistence type="predicted"/>
<dbReference type="OrthoDB" id="1711508at2759"/>
<accession>A0A5C3E3Z1</accession>
<dbReference type="InterPro" id="IPR050365">
    <property type="entry name" value="TIM50"/>
</dbReference>
<organism evidence="3 4">
    <name type="scientific">Ustilago trichophora</name>
    <dbReference type="NCBI Taxonomy" id="86804"/>
    <lineage>
        <taxon>Eukaryota</taxon>
        <taxon>Fungi</taxon>
        <taxon>Dikarya</taxon>
        <taxon>Basidiomycota</taxon>
        <taxon>Ustilaginomycotina</taxon>
        <taxon>Ustilaginomycetes</taxon>
        <taxon>Ustilaginales</taxon>
        <taxon>Ustilaginaceae</taxon>
        <taxon>Ustilago</taxon>
    </lineage>
</organism>
<dbReference type="Proteomes" id="UP000324022">
    <property type="component" value="Unassembled WGS sequence"/>
</dbReference>
<dbReference type="SMART" id="SM00577">
    <property type="entry name" value="CPDc"/>
    <property type="match status" value="1"/>
</dbReference>
<protein>
    <recommendedName>
        <fullName evidence="2">FCP1 homology domain-containing protein</fullName>
    </recommendedName>
</protein>
<evidence type="ECO:0000313" key="3">
    <source>
        <dbReference type="EMBL" id="SPO24149.1"/>
    </source>
</evidence>
<dbReference type="InterPro" id="IPR004274">
    <property type="entry name" value="FCP1_dom"/>
</dbReference>